<name>A0A7J6TLL1_PEROL</name>
<evidence type="ECO:0000256" key="8">
    <source>
        <dbReference type="ARBA" id="ARBA00022833"/>
    </source>
</evidence>
<evidence type="ECO:0000256" key="3">
    <source>
        <dbReference type="ARBA" id="ARBA00008704"/>
    </source>
</evidence>
<comment type="pathway">
    <text evidence="2">Protein modification; protein ubiquitination.</text>
</comment>
<evidence type="ECO:0000256" key="7">
    <source>
        <dbReference type="ARBA" id="ARBA00022771"/>
    </source>
</evidence>
<comment type="similarity">
    <text evidence="3">Belongs to the pex2/pex10/pex12 family.</text>
</comment>
<evidence type="ECO:0000259" key="15">
    <source>
        <dbReference type="Pfam" id="PF04757"/>
    </source>
</evidence>
<dbReference type="GO" id="GO:0005829">
    <property type="term" value="C:cytosol"/>
    <property type="evidence" value="ECO:0007669"/>
    <property type="project" value="TreeGrafter"/>
</dbReference>
<dbReference type="GO" id="GO:0004843">
    <property type="term" value="F:cysteine-type deubiquitinase activity"/>
    <property type="evidence" value="ECO:0007669"/>
    <property type="project" value="InterPro"/>
</dbReference>
<accession>A0A7J6TLL1</accession>
<dbReference type="GO" id="GO:0071108">
    <property type="term" value="P:protein K48-linked deubiquitination"/>
    <property type="evidence" value="ECO:0007669"/>
    <property type="project" value="TreeGrafter"/>
</dbReference>
<protein>
    <submittedName>
        <fullName evidence="16">Ubiquitin carboxyl-terminal hydrolase MINDY-1</fullName>
    </submittedName>
</protein>
<feature type="region of interest" description="Disordered" evidence="13">
    <location>
        <begin position="646"/>
        <end position="691"/>
    </location>
</feature>
<keyword evidence="10" id="KW-1133">Transmembrane helix</keyword>
<dbReference type="GO" id="GO:0008270">
    <property type="term" value="F:zinc ion binding"/>
    <property type="evidence" value="ECO:0007669"/>
    <property type="project" value="UniProtKB-KW"/>
</dbReference>
<evidence type="ECO:0000256" key="5">
    <source>
        <dbReference type="ARBA" id="ARBA00022692"/>
    </source>
</evidence>
<keyword evidence="17" id="KW-1185">Reference proteome</keyword>
<comment type="caution">
    <text evidence="16">The sequence shown here is derived from an EMBL/GenBank/DDBJ whole genome shotgun (WGS) entry which is preliminary data.</text>
</comment>
<evidence type="ECO:0000313" key="16">
    <source>
        <dbReference type="EMBL" id="KAF4745727.1"/>
    </source>
</evidence>
<evidence type="ECO:0000256" key="1">
    <source>
        <dbReference type="ARBA" id="ARBA00004585"/>
    </source>
</evidence>
<dbReference type="Pfam" id="PF04757">
    <property type="entry name" value="Pex2_Pex12"/>
    <property type="match status" value="1"/>
</dbReference>
<dbReference type="PANTHER" id="PTHR18063:SF6">
    <property type="entry name" value="UBIQUITIN CARBOXYL-TERMINAL HYDROLASE"/>
    <property type="match status" value="1"/>
</dbReference>
<dbReference type="PANTHER" id="PTHR18063">
    <property type="entry name" value="NF-E2 INDUCIBLE PROTEIN"/>
    <property type="match status" value="1"/>
</dbReference>
<keyword evidence="5" id="KW-0812">Transmembrane</keyword>
<sequence length="691" mass="75977">MFVPTGLASDEVDAAAVDEDTMSRVQVYATDALPTYSAHQWRHEIRLLLELLMWYFYIFRGKCGRTRPTPGQELYNVQYTVPSRKAKILFLLLGPVLSYASVCARFGDRGSWLQSFVTKLRLLHWVAFLSGIPGVSANPVATALGMKSVQIDPQAQRVHQLEYFHRYLLVHHLTELLTAAWPLVSNTSAFKRISRGLAGVGRKPLDKDNCGVCRCPATVGWHPISPCGCRICHYCWYAEEVSSKATCPSCGGPFKLIMSGNPPSTAPPAAPVEEQQSVPVEASANVPPAEGGTAAAQLGSPENPIPAVVVAEGVPLPGQETLPTAQQDAQEQDVTSPIPNHYRIKRVDFLGSERAYLLQSENGPCPLLAVANVLLLRNKLQLHKDMSTISFDDLVGRIANIMFDSNQDGGDMAKGLEDAVTLLPSLNKGLDVNVKFDSCDGLEFTPELGVFDLLDITLVHGWVVSKDDMSAYPILGPLSYNQAIEKVVAFNELQSQALKGEEASPADPGTYEDGLAVSQWLEENKSQMTYDGLSQIMERLRDNELAVLFRNNHFVTVFKPRPGEDGETHLYALATDIGFASSSIVWERLDTLDGDTLYYDGQFHRATGQSPASRQALNGADEDPDYLLALSLQMDDDERARRRPQTYVGPMGMAMVTNRNDGNQQSGGEQQQQQQQQEGGGRRKKKFCAIM</sequence>
<keyword evidence="8" id="KW-0862">Zinc</keyword>
<evidence type="ECO:0000256" key="4">
    <source>
        <dbReference type="ARBA" id="ARBA00022448"/>
    </source>
</evidence>
<dbReference type="InterPro" id="IPR006845">
    <property type="entry name" value="Pex_N"/>
</dbReference>
<dbReference type="GO" id="GO:0016807">
    <property type="term" value="F:cysteine-type carboxypeptidase activity"/>
    <property type="evidence" value="ECO:0007669"/>
    <property type="project" value="TreeGrafter"/>
</dbReference>
<keyword evidence="12" id="KW-0576">Peroxisome</keyword>
<keyword evidence="9" id="KW-0653">Protein transport</keyword>
<keyword evidence="6" id="KW-0479">Metal-binding</keyword>
<proteinExistence type="inferred from homology"/>
<dbReference type="GO" id="GO:0005778">
    <property type="term" value="C:peroxisomal membrane"/>
    <property type="evidence" value="ECO:0007669"/>
    <property type="project" value="UniProtKB-SubCell"/>
</dbReference>
<comment type="subcellular location">
    <subcellularLocation>
        <location evidence="1">Peroxisome membrane</location>
        <topology evidence="1">Multi-pass membrane protein</topology>
    </subcellularLocation>
</comment>
<feature type="compositionally biased region" description="Basic residues" evidence="13">
    <location>
        <begin position="682"/>
        <end position="691"/>
    </location>
</feature>
<feature type="compositionally biased region" description="Low complexity" evidence="13">
    <location>
        <begin position="664"/>
        <end position="677"/>
    </location>
</feature>
<dbReference type="GO" id="GO:0071944">
    <property type="term" value="C:cell periphery"/>
    <property type="evidence" value="ECO:0007669"/>
    <property type="project" value="TreeGrafter"/>
</dbReference>
<dbReference type="CDD" id="cd16449">
    <property type="entry name" value="RING-HC"/>
    <property type="match status" value="1"/>
</dbReference>
<feature type="domain" description="MINDY deubiquitinase" evidence="14">
    <location>
        <begin position="341"/>
        <end position="603"/>
    </location>
</feature>
<evidence type="ECO:0000259" key="14">
    <source>
        <dbReference type="Pfam" id="PF04424"/>
    </source>
</evidence>
<organism evidence="16 17">
    <name type="scientific">Perkinsus olseni</name>
    <name type="common">Perkinsus atlanticus</name>
    <dbReference type="NCBI Taxonomy" id="32597"/>
    <lineage>
        <taxon>Eukaryota</taxon>
        <taxon>Sar</taxon>
        <taxon>Alveolata</taxon>
        <taxon>Perkinsozoa</taxon>
        <taxon>Perkinsea</taxon>
        <taxon>Perkinsida</taxon>
        <taxon>Perkinsidae</taxon>
        <taxon>Perkinsus</taxon>
    </lineage>
</organism>
<dbReference type="EMBL" id="JABANO010010091">
    <property type="protein sequence ID" value="KAF4745727.1"/>
    <property type="molecule type" value="Genomic_DNA"/>
</dbReference>
<dbReference type="GO" id="GO:0015031">
    <property type="term" value="P:protein transport"/>
    <property type="evidence" value="ECO:0007669"/>
    <property type="project" value="UniProtKB-KW"/>
</dbReference>
<evidence type="ECO:0000313" key="17">
    <source>
        <dbReference type="Proteomes" id="UP000553632"/>
    </source>
</evidence>
<dbReference type="Pfam" id="PF04424">
    <property type="entry name" value="MINDY_DUB"/>
    <property type="match status" value="1"/>
</dbReference>
<keyword evidence="16" id="KW-0378">Hydrolase</keyword>
<reference evidence="16 17" key="1">
    <citation type="submission" date="2020-04" db="EMBL/GenBank/DDBJ databases">
        <title>Perkinsus olseni comparative genomics.</title>
        <authorList>
            <person name="Bogema D.R."/>
        </authorList>
    </citation>
    <scope>NUCLEOTIDE SEQUENCE [LARGE SCALE GENOMIC DNA]</scope>
    <source>
        <strain evidence="16 17">ATCC PRA-207</strain>
    </source>
</reference>
<dbReference type="Proteomes" id="UP000553632">
    <property type="component" value="Unassembled WGS sequence"/>
</dbReference>
<gene>
    <name evidence="16" type="primary">FAM63A_1</name>
    <name evidence="16" type="ORF">FOZ63_006112</name>
</gene>
<evidence type="ECO:0000256" key="6">
    <source>
        <dbReference type="ARBA" id="ARBA00022723"/>
    </source>
</evidence>
<feature type="domain" description="Pex N-terminal" evidence="15">
    <location>
        <begin position="34"/>
        <end position="186"/>
    </location>
</feature>
<evidence type="ECO:0000256" key="10">
    <source>
        <dbReference type="ARBA" id="ARBA00022989"/>
    </source>
</evidence>
<evidence type="ECO:0000256" key="9">
    <source>
        <dbReference type="ARBA" id="ARBA00022927"/>
    </source>
</evidence>
<dbReference type="AlphaFoldDB" id="A0A7J6TLL1"/>
<keyword evidence="7" id="KW-0863">Zinc-finger</keyword>
<evidence type="ECO:0000256" key="11">
    <source>
        <dbReference type="ARBA" id="ARBA00023136"/>
    </source>
</evidence>
<keyword evidence="11" id="KW-0472">Membrane</keyword>
<dbReference type="InterPro" id="IPR033979">
    <property type="entry name" value="MINDY_domain"/>
</dbReference>
<dbReference type="InterPro" id="IPR007518">
    <property type="entry name" value="MINDY"/>
</dbReference>
<evidence type="ECO:0000256" key="2">
    <source>
        <dbReference type="ARBA" id="ARBA00004906"/>
    </source>
</evidence>
<dbReference type="GO" id="GO:1990380">
    <property type="term" value="F:K48-linked deubiquitinase activity"/>
    <property type="evidence" value="ECO:0007669"/>
    <property type="project" value="InterPro"/>
</dbReference>
<evidence type="ECO:0000256" key="13">
    <source>
        <dbReference type="SAM" id="MobiDB-lite"/>
    </source>
</evidence>
<keyword evidence="4" id="KW-0813">Transport</keyword>
<evidence type="ECO:0000256" key="12">
    <source>
        <dbReference type="ARBA" id="ARBA00023140"/>
    </source>
</evidence>